<evidence type="ECO:0000313" key="2">
    <source>
        <dbReference type="Proteomes" id="UP000183832"/>
    </source>
</evidence>
<organism evidence="1 2">
    <name type="scientific">Clunio marinus</name>
    <dbReference type="NCBI Taxonomy" id="568069"/>
    <lineage>
        <taxon>Eukaryota</taxon>
        <taxon>Metazoa</taxon>
        <taxon>Ecdysozoa</taxon>
        <taxon>Arthropoda</taxon>
        <taxon>Hexapoda</taxon>
        <taxon>Insecta</taxon>
        <taxon>Pterygota</taxon>
        <taxon>Neoptera</taxon>
        <taxon>Endopterygota</taxon>
        <taxon>Diptera</taxon>
        <taxon>Nematocera</taxon>
        <taxon>Chironomoidea</taxon>
        <taxon>Chironomidae</taxon>
        <taxon>Clunio</taxon>
    </lineage>
</organism>
<dbReference type="EMBL" id="CVRI01000054">
    <property type="protein sequence ID" value="CRL00074.1"/>
    <property type="molecule type" value="Genomic_DNA"/>
</dbReference>
<proteinExistence type="predicted"/>
<gene>
    <name evidence="1" type="ORF">CLUMA_CG013357</name>
</gene>
<dbReference type="Proteomes" id="UP000183832">
    <property type="component" value="Unassembled WGS sequence"/>
</dbReference>
<evidence type="ECO:0000313" key="1">
    <source>
        <dbReference type="EMBL" id="CRL00074.1"/>
    </source>
</evidence>
<accession>A0A1J1IJZ4</accession>
<name>A0A1J1IJZ4_9DIPT</name>
<keyword evidence="2" id="KW-1185">Reference proteome</keyword>
<sequence>MQADLCKMLNIHLRCVPFVIILMQNSQDRNNFMSDDETHASEERFSISPDQILRTQMRDPF</sequence>
<dbReference type="AlphaFoldDB" id="A0A1J1IJZ4"/>
<reference evidence="1 2" key="1">
    <citation type="submission" date="2015-04" db="EMBL/GenBank/DDBJ databases">
        <authorList>
            <person name="Syromyatnikov M.Y."/>
            <person name="Popov V.N."/>
        </authorList>
    </citation>
    <scope>NUCLEOTIDE SEQUENCE [LARGE SCALE GENOMIC DNA]</scope>
</reference>
<protein>
    <submittedName>
        <fullName evidence="1">CLUMA_CG013357, isoform A</fullName>
    </submittedName>
</protein>